<dbReference type="InterPro" id="IPR013785">
    <property type="entry name" value="Aldolase_TIM"/>
</dbReference>
<accession>A0ABU8QU10</accession>
<dbReference type="NCBIfam" id="TIGR03569">
    <property type="entry name" value="NeuB_NnaB"/>
    <property type="match status" value="1"/>
</dbReference>
<dbReference type="InterPro" id="IPR006190">
    <property type="entry name" value="SAF_AFP_Neu5Ac"/>
</dbReference>
<dbReference type="SUPFAM" id="SSF51569">
    <property type="entry name" value="Aldolase"/>
    <property type="match status" value="1"/>
</dbReference>
<dbReference type="Gene3D" id="3.20.20.70">
    <property type="entry name" value="Aldolase class I"/>
    <property type="match status" value="1"/>
</dbReference>
<dbReference type="EC" id="2.5.1.56" evidence="2"/>
<dbReference type="Pfam" id="PF08666">
    <property type="entry name" value="SAF"/>
    <property type="match status" value="1"/>
</dbReference>
<keyword evidence="2" id="KW-0560">Oxidoreductase</keyword>
<dbReference type="PROSITE" id="PS50844">
    <property type="entry name" value="AFP_LIKE"/>
    <property type="match status" value="1"/>
</dbReference>
<dbReference type="Pfam" id="PF03102">
    <property type="entry name" value="NeuB"/>
    <property type="match status" value="1"/>
</dbReference>
<dbReference type="InterPro" id="IPR036732">
    <property type="entry name" value="AFP_Neu5c_C_sf"/>
</dbReference>
<dbReference type="InterPro" id="IPR013974">
    <property type="entry name" value="SAF"/>
</dbReference>
<dbReference type="RefSeq" id="WP_339599509.1">
    <property type="nucleotide sequence ID" value="NZ_JBBHLC010000032.1"/>
</dbReference>
<dbReference type="GO" id="GO:0050462">
    <property type="term" value="F:N-acetylneuraminate synthase activity"/>
    <property type="evidence" value="ECO:0007669"/>
    <property type="project" value="UniProtKB-EC"/>
</dbReference>
<evidence type="ECO:0000259" key="1">
    <source>
        <dbReference type="PROSITE" id="PS50844"/>
    </source>
</evidence>
<dbReference type="PANTHER" id="PTHR42966:SF1">
    <property type="entry name" value="SIALIC ACID SYNTHASE"/>
    <property type="match status" value="1"/>
</dbReference>
<gene>
    <name evidence="2" type="primary">neuB</name>
    <name evidence="2" type="ORF">V7S98_12980</name>
</gene>
<evidence type="ECO:0000313" key="3">
    <source>
        <dbReference type="Proteomes" id="UP001380290"/>
    </source>
</evidence>
<dbReference type="InterPro" id="IPR057736">
    <property type="entry name" value="SAF_PseI/NeuA/NeuB"/>
</dbReference>
<dbReference type="Gene3D" id="3.90.1210.10">
    <property type="entry name" value="Antifreeze-like/N-acetylneuraminic acid synthase C-terminal domain"/>
    <property type="match status" value="1"/>
</dbReference>
<dbReference type="SUPFAM" id="SSF51269">
    <property type="entry name" value="AFP III-like domain"/>
    <property type="match status" value="1"/>
</dbReference>
<dbReference type="CDD" id="cd11615">
    <property type="entry name" value="SAF_NeuB_like"/>
    <property type="match status" value="1"/>
</dbReference>
<dbReference type="InterPro" id="IPR020007">
    <property type="entry name" value="NeuB/NeuA"/>
</dbReference>
<keyword evidence="2" id="KW-0808">Transferase</keyword>
<keyword evidence="3" id="KW-1185">Reference proteome</keyword>
<proteinExistence type="predicted"/>
<dbReference type="GO" id="GO:0016491">
    <property type="term" value="F:oxidoreductase activity"/>
    <property type="evidence" value="ECO:0007669"/>
    <property type="project" value="UniProtKB-KW"/>
</dbReference>
<reference evidence="2 3" key="1">
    <citation type="submission" date="2024-02" db="EMBL/GenBank/DDBJ databases">
        <title>Identification of pathogenicity and growth-promoting function of Pseudomonas putida variant.</title>
        <authorList>
            <person name="Sun J."/>
        </authorList>
    </citation>
    <scope>NUCLEOTIDE SEQUENCE [LARGE SCALE GENOMIC DNA]</scope>
    <source>
        <strain evidence="2 3">A03</strain>
    </source>
</reference>
<dbReference type="PANTHER" id="PTHR42966">
    <property type="entry name" value="N-ACETYLNEURAMINATE SYNTHASE"/>
    <property type="match status" value="1"/>
</dbReference>
<protein>
    <submittedName>
        <fullName evidence="2">N-acetylneuraminate synthase</fullName>
        <ecNumber evidence="2">2.5.1.56</ecNumber>
    </submittedName>
</protein>
<dbReference type="InterPro" id="IPR051690">
    <property type="entry name" value="PseI-like"/>
</dbReference>
<organism evidence="2 3">
    <name type="scientific">Pseudomonas farsensis</name>
    <dbReference type="NCBI Taxonomy" id="2745492"/>
    <lineage>
        <taxon>Bacteria</taxon>
        <taxon>Pseudomonadati</taxon>
        <taxon>Pseudomonadota</taxon>
        <taxon>Gammaproteobacteria</taxon>
        <taxon>Pseudomonadales</taxon>
        <taxon>Pseudomonadaceae</taxon>
        <taxon>Pseudomonas</taxon>
    </lineage>
</organism>
<dbReference type="Proteomes" id="UP001380290">
    <property type="component" value="Unassembled WGS sequence"/>
</dbReference>
<sequence>MNSAKAPSVYIIAEAGVNHNGEKDLALALIDVAAAAGADAVKFQTFNASLLATARAPKADYQTRTTCADESQLAMLKKLELPRSWHLELQAYARVKGIEFLSTAFDVPSLEFLGSMDLPFFKVPSGELTNGPLLWQFARTGKPLVLSTGMATLGEVEQALAVVAHGLAFEEEPASMDEVWNNWSLAASRERLQGHVTLLHCTSEYPTPPTEVNLKAMDTLRAFNLPVGYSDHTEGCLIPVAAVARGAVMIEKHFTLDRAMEGPDHKASLEPGELAQMVEQIRALQVVLGDGVKVPQVNELKVRKVARQQVVASRDIAKGAILTREDLTTARSGSGLPATDLWALVGTISQRAFSAGELLER</sequence>
<comment type="caution">
    <text evidence="2">The sequence shown here is derived from an EMBL/GenBank/DDBJ whole genome shotgun (WGS) entry which is preliminary data.</text>
</comment>
<feature type="domain" description="AFP-like" evidence="1">
    <location>
        <begin position="309"/>
        <end position="361"/>
    </location>
</feature>
<name>A0ABU8QU10_9PSED</name>
<dbReference type="EMBL" id="JBBHLC010000032">
    <property type="protein sequence ID" value="MEJ5864139.1"/>
    <property type="molecule type" value="Genomic_DNA"/>
</dbReference>
<dbReference type="InterPro" id="IPR013132">
    <property type="entry name" value="PseI/NeuA/B-like_N"/>
</dbReference>
<evidence type="ECO:0000313" key="2">
    <source>
        <dbReference type="EMBL" id="MEJ5864139.1"/>
    </source>
</evidence>